<dbReference type="EMBL" id="FOFP01000019">
    <property type="protein sequence ID" value="SER24401.1"/>
    <property type="molecule type" value="Genomic_DNA"/>
</dbReference>
<evidence type="ECO:0000313" key="3">
    <source>
        <dbReference type="EMBL" id="SER24401.1"/>
    </source>
</evidence>
<gene>
    <name evidence="3" type="ORF">SAMN05216600_1196</name>
</gene>
<feature type="domain" description="Haemolysin activator HlyB C-terminal" evidence="2">
    <location>
        <begin position="79"/>
        <end position="370"/>
    </location>
</feature>
<dbReference type="PANTHER" id="PTHR34597">
    <property type="entry name" value="SLR1661 PROTEIN"/>
    <property type="match status" value="1"/>
</dbReference>
<feature type="signal peptide" evidence="1">
    <location>
        <begin position="1"/>
        <end position="40"/>
    </location>
</feature>
<keyword evidence="1" id="KW-0732">Signal</keyword>
<organism evidence="3 4">
    <name type="scientific">Pseudomonas cuatrocienegasensis</name>
    <dbReference type="NCBI Taxonomy" id="543360"/>
    <lineage>
        <taxon>Bacteria</taxon>
        <taxon>Pseudomonadati</taxon>
        <taxon>Pseudomonadota</taxon>
        <taxon>Gammaproteobacteria</taxon>
        <taxon>Pseudomonadales</taxon>
        <taxon>Pseudomonadaceae</taxon>
        <taxon>Pseudomonas</taxon>
    </lineage>
</organism>
<sequence>MAQSHIVPRSNDHSGMPDMRLACSLLSALSALVLPCLANAAAVDLLPFQEVPGLPSRTSLTLGNTSYDPPDDLSVLPFISGGVALDNFGGHDDQGRLASALNLHGLLGQNDLLSLRSMGTAEAGHYHWGAYQLGLGQWDTRLGVILSDLSYALGDELAILAAKGKTRTASAFIIQPLVQTRALTLKAGLQVDDKQMQDEIGLLDMRSDKRSRVFSYSLSGTLQDHLLSAAATSLALSWSKGSLNIDGSPYSLVGRADAGHFSVLRANLTRLQPLGGRFALYVRAQGQWSDDNLDDSEKLYIGGVFGVRSAEQAAAFGDRGWLASVELRYALSDTWQLVAFADHGEARLNTPSLSHNTAPRRLSGTGAGAKWSTQTWSISALAGWKVGEHEAQSDTKHTPRLWAQLAYAF</sequence>
<proteinExistence type="predicted"/>
<comment type="caution">
    <text evidence="3">The sequence shown here is derived from an EMBL/GenBank/DDBJ whole genome shotgun (WGS) entry which is preliminary data.</text>
</comment>
<evidence type="ECO:0000259" key="2">
    <source>
        <dbReference type="Pfam" id="PF03865"/>
    </source>
</evidence>
<feature type="chain" id="PRO_5046603033" description="Haemolysin activator HlyB C-terminal domain-containing protein" evidence="1">
    <location>
        <begin position="41"/>
        <end position="409"/>
    </location>
</feature>
<accession>A0ABY1BNB0</accession>
<dbReference type="InterPro" id="IPR005565">
    <property type="entry name" value="Hemolysn_activator_HlyB_C"/>
</dbReference>
<keyword evidence="4" id="KW-1185">Reference proteome</keyword>
<evidence type="ECO:0000256" key="1">
    <source>
        <dbReference type="SAM" id="SignalP"/>
    </source>
</evidence>
<reference evidence="3 4" key="1">
    <citation type="submission" date="2016-10" db="EMBL/GenBank/DDBJ databases">
        <authorList>
            <person name="Varghese N."/>
            <person name="Submissions S."/>
        </authorList>
    </citation>
    <scope>NUCLEOTIDE SEQUENCE [LARGE SCALE GENOMIC DNA]</scope>
    <source>
        <strain evidence="3 4">CIP 109853</strain>
    </source>
</reference>
<dbReference type="Pfam" id="PF03865">
    <property type="entry name" value="ShlB"/>
    <property type="match status" value="1"/>
</dbReference>
<protein>
    <recommendedName>
        <fullName evidence="2">Haemolysin activator HlyB C-terminal domain-containing protein</fullName>
    </recommendedName>
</protein>
<evidence type="ECO:0000313" key="4">
    <source>
        <dbReference type="Proteomes" id="UP000198512"/>
    </source>
</evidence>
<dbReference type="Gene3D" id="2.40.160.50">
    <property type="entry name" value="membrane protein fhac: a member of the omp85/tpsb transporter family"/>
    <property type="match status" value="1"/>
</dbReference>
<dbReference type="PANTHER" id="PTHR34597:SF1">
    <property type="entry name" value="HEME_HEMOPEXIN TRANSPORTER PROTEIN HUXB"/>
    <property type="match status" value="1"/>
</dbReference>
<dbReference type="InterPro" id="IPR051544">
    <property type="entry name" value="TPS_OM_transporter"/>
</dbReference>
<name>A0ABY1BNB0_9PSED</name>
<dbReference type="Proteomes" id="UP000198512">
    <property type="component" value="Unassembled WGS sequence"/>
</dbReference>